<dbReference type="InterPro" id="IPR013149">
    <property type="entry name" value="ADH-like_C"/>
</dbReference>
<protein>
    <submittedName>
        <fullName evidence="3">Crotonyl-CoA carboxylase/reductase, ethylmalonyl-CoA producing</fullName>
    </submittedName>
</protein>
<dbReference type="Pfam" id="PF00107">
    <property type="entry name" value="ADH_zinc_N"/>
    <property type="match status" value="1"/>
</dbReference>
<evidence type="ECO:0000256" key="1">
    <source>
        <dbReference type="ARBA" id="ARBA00022857"/>
    </source>
</evidence>
<dbReference type="SUPFAM" id="SSF50129">
    <property type="entry name" value="GroES-like"/>
    <property type="match status" value="1"/>
</dbReference>
<dbReference type="Pfam" id="PF08240">
    <property type="entry name" value="ADH_N"/>
    <property type="match status" value="1"/>
</dbReference>
<sequence>MTSAMHDLLNVALSPDATPEDIANTPLPESMRAAVVRADEVDMFDGVDSADKDPRKSLHVDEVDLPPLGPNEVLIAPMASALNFNTVWTSIFEPMSTFGFLKRFAREGELGARHDLPYHIVGSDAAGVVLRTGPGVTRWQPGDRVTVHCNYVDMEGPEGHDDSMIDDRQRIWGFETNFGSMAEVSMVKANQLMPMPTHLTWEEAGSLGLTLATSYRMLVSQNAGGMKQGDTVLIWGATGGLGGFAVQLVRNGGGIPICVVSSPDKVELLNDLGVDTVIDRKAEGYQFWDGDTQRPDEWKRFGKKIREFTGGRDVDMVFEHPGRATFGASVFVTRKGGKIITCASTSGYMHEYDNRYLWMNLKSIVSSHFANYKEAWEANRLVDLGMIHPILTRTYNLDEAAEGAWAMHTNAHTGKLGVLVNARQEGEGVQDTAKREAIIDDLNAWKTLQ</sequence>
<feature type="domain" description="Enoyl reductase (ER)" evidence="2">
    <location>
        <begin position="53"/>
        <end position="418"/>
    </location>
</feature>
<name>A0A346XUT8_9ACTN</name>
<dbReference type="PANTHER" id="PTHR44154">
    <property type="entry name" value="QUINONE OXIDOREDUCTASE"/>
    <property type="match status" value="1"/>
</dbReference>
<dbReference type="SMART" id="SM00829">
    <property type="entry name" value="PKS_ER"/>
    <property type="match status" value="1"/>
</dbReference>
<dbReference type="InterPro" id="IPR011032">
    <property type="entry name" value="GroES-like_sf"/>
</dbReference>
<dbReference type="PANTHER" id="PTHR44154:SF1">
    <property type="entry name" value="QUINONE OXIDOREDUCTASE"/>
    <property type="match status" value="1"/>
</dbReference>
<gene>
    <name evidence="3" type="ORF">DVS28_a1285</name>
</gene>
<keyword evidence="4" id="KW-1185">Reference proteome</keyword>
<dbReference type="InterPro" id="IPR013154">
    <property type="entry name" value="ADH-like_N"/>
</dbReference>
<reference evidence="3 4" key="1">
    <citation type="submission" date="2018-09" db="EMBL/GenBank/DDBJ databases">
        <title>Complete genome sequence of Euzebya sp. DY32-46 isolated from seawater of Pacific Ocean.</title>
        <authorList>
            <person name="Xu L."/>
            <person name="Wu Y.-H."/>
            <person name="Xu X.-W."/>
        </authorList>
    </citation>
    <scope>NUCLEOTIDE SEQUENCE [LARGE SCALE GENOMIC DNA]</scope>
    <source>
        <strain evidence="3 4">DY32-46</strain>
    </source>
</reference>
<proteinExistence type="predicted"/>
<evidence type="ECO:0000259" key="2">
    <source>
        <dbReference type="SMART" id="SM00829"/>
    </source>
</evidence>
<dbReference type="SUPFAM" id="SSF51735">
    <property type="entry name" value="NAD(P)-binding Rossmann-fold domains"/>
    <property type="match status" value="1"/>
</dbReference>
<dbReference type="GO" id="GO:0043880">
    <property type="term" value="F:crotonyl-CoA reductase activity"/>
    <property type="evidence" value="ECO:0007669"/>
    <property type="project" value="InterPro"/>
</dbReference>
<dbReference type="InterPro" id="IPR010085">
    <property type="entry name" value="Crot_CoA_red"/>
</dbReference>
<accession>A0A346XUT8</accession>
<dbReference type="InterPro" id="IPR036291">
    <property type="entry name" value="NAD(P)-bd_dom_sf"/>
</dbReference>
<dbReference type="AlphaFoldDB" id="A0A346XUT8"/>
<dbReference type="Proteomes" id="UP000264006">
    <property type="component" value="Chromosome"/>
</dbReference>
<dbReference type="InterPro" id="IPR020843">
    <property type="entry name" value="ER"/>
</dbReference>
<dbReference type="NCBIfam" id="TIGR01751">
    <property type="entry name" value="crot-CoA-red"/>
    <property type="match status" value="1"/>
</dbReference>
<evidence type="ECO:0000313" key="4">
    <source>
        <dbReference type="Proteomes" id="UP000264006"/>
    </source>
</evidence>
<evidence type="ECO:0000313" key="3">
    <source>
        <dbReference type="EMBL" id="AXV05985.1"/>
    </source>
</evidence>
<dbReference type="Gene3D" id="3.90.180.10">
    <property type="entry name" value="Medium-chain alcohol dehydrogenases, catalytic domain"/>
    <property type="match status" value="2"/>
</dbReference>
<keyword evidence="1" id="KW-0521">NADP</keyword>
<dbReference type="EMBL" id="CP031165">
    <property type="protein sequence ID" value="AXV05985.1"/>
    <property type="molecule type" value="Genomic_DNA"/>
</dbReference>
<organism evidence="3 4">
    <name type="scientific">Euzebya pacifica</name>
    <dbReference type="NCBI Taxonomy" id="1608957"/>
    <lineage>
        <taxon>Bacteria</taxon>
        <taxon>Bacillati</taxon>
        <taxon>Actinomycetota</taxon>
        <taxon>Nitriliruptoria</taxon>
        <taxon>Euzebyales</taxon>
    </lineage>
</organism>
<dbReference type="KEGG" id="euz:DVS28_a1285"/>
<dbReference type="InterPro" id="IPR051603">
    <property type="entry name" value="Zinc-ADH_QOR/CCCR"/>
</dbReference>